<reference evidence="2 3" key="1">
    <citation type="submission" date="2014-11" db="EMBL/GenBank/DDBJ databases">
        <title>Whole genome shotgun sequence of Sphingomonas parapaucimobilis NBRC 15100.</title>
        <authorList>
            <person name="Katano-Makiyama Y."/>
            <person name="Hosoyama A."/>
            <person name="Hashimoto M."/>
            <person name="Hosoyama Y."/>
            <person name="Noguchi M."/>
            <person name="Numata M."/>
            <person name="Tsuchikane K."/>
            <person name="Hirakata S."/>
            <person name="Uohara A."/>
            <person name="Shimodaira J."/>
            <person name="Ohji S."/>
            <person name="Ichikawa N."/>
            <person name="Kimura A."/>
            <person name="Yamazoe A."/>
            <person name="Fujita N."/>
        </authorList>
    </citation>
    <scope>NUCLEOTIDE SEQUENCE [LARGE SCALE GENOMIC DNA]</scope>
    <source>
        <strain evidence="2 3">NBRC 15100</strain>
    </source>
</reference>
<keyword evidence="1" id="KW-0472">Membrane</keyword>
<accession>A0A0A1W4Q2</accession>
<evidence type="ECO:0000313" key="2">
    <source>
        <dbReference type="EMBL" id="GAM00405.1"/>
    </source>
</evidence>
<keyword evidence="1" id="KW-1133">Transmembrane helix</keyword>
<dbReference type="eggNOG" id="ENOG5031APQ">
    <property type="taxonomic scope" value="Bacteria"/>
</dbReference>
<comment type="caution">
    <text evidence="2">The sequence shown here is derived from an EMBL/GenBank/DDBJ whole genome shotgun (WGS) entry which is preliminary data.</text>
</comment>
<dbReference type="EMBL" id="BBPI01000032">
    <property type="protein sequence ID" value="GAM00405.1"/>
    <property type="molecule type" value="Genomic_DNA"/>
</dbReference>
<dbReference type="RefSeq" id="WP_052811419.1">
    <property type="nucleotide sequence ID" value="NZ_BBPI01000032.1"/>
</dbReference>
<protein>
    <submittedName>
        <fullName evidence="2">Uncharacterized protein</fullName>
    </submittedName>
</protein>
<name>A0A0A1W4Q2_9SPHN</name>
<organism evidence="2 3">
    <name type="scientific">Sphingomonas parapaucimobilis NBRC 15100</name>
    <dbReference type="NCBI Taxonomy" id="1219049"/>
    <lineage>
        <taxon>Bacteria</taxon>
        <taxon>Pseudomonadati</taxon>
        <taxon>Pseudomonadota</taxon>
        <taxon>Alphaproteobacteria</taxon>
        <taxon>Sphingomonadales</taxon>
        <taxon>Sphingomonadaceae</taxon>
        <taxon>Sphingomonas</taxon>
    </lineage>
</organism>
<keyword evidence="1" id="KW-0812">Transmembrane</keyword>
<evidence type="ECO:0000313" key="3">
    <source>
        <dbReference type="Proteomes" id="UP000032305"/>
    </source>
</evidence>
<sequence length="134" mass="13561">MILPLVGTVTTGALAGLGLGVALGGAGIAWLCTRRRDRRIGSPEDVAAAAEAALAGFTVAGAVVGADGQGALVVATDGRVAALKLQGRRIGVREIPWTRVRSGAEGIVAEVEGRFGPVMLAGVNVLDIRRLAPR</sequence>
<proteinExistence type="predicted"/>
<dbReference type="AlphaFoldDB" id="A0A0A1W4Q2"/>
<dbReference type="OrthoDB" id="7585591at2"/>
<keyword evidence="3" id="KW-1185">Reference proteome</keyword>
<gene>
    <name evidence="2" type="ORF">SP5_032_00270</name>
</gene>
<dbReference type="Proteomes" id="UP000032305">
    <property type="component" value="Unassembled WGS sequence"/>
</dbReference>
<feature type="transmembrane region" description="Helical" evidence="1">
    <location>
        <begin position="12"/>
        <end position="32"/>
    </location>
</feature>
<evidence type="ECO:0000256" key="1">
    <source>
        <dbReference type="SAM" id="Phobius"/>
    </source>
</evidence>